<gene>
    <name evidence="2" type="ORF">ACH5RR_027778</name>
</gene>
<sequence length="120" mass="13649">MCKHLLEIPYYSSHPSSDSPDSSSTTKHKKQNTDPSSKLQDLNFLRAAKRLIDLFHDSISLDLKLEPSSFASANYQTLPAVCSHMNNQPEVPLMQVLLFCYLTTDLELILTFQCEESKRN</sequence>
<name>A0ABD2YLV8_9GENT</name>
<evidence type="ECO:0000313" key="2">
    <source>
        <dbReference type="EMBL" id="KAL3508377.1"/>
    </source>
</evidence>
<proteinExistence type="predicted"/>
<comment type="caution">
    <text evidence="2">The sequence shown here is derived from an EMBL/GenBank/DDBJ whole genome shotgun (WGS) entry which is preliminary data.</text>
</comment>
<dbReference type="Proteomes" id="UP001630127">
    <property type="component" value="Unassembled WGS sequence"/>
</dbReference>
<feature type="compositionally biased region" description="Low complexity" evidence="1">
    <location>
        <begin position="12"/>
        <end position="25"/>
    </location>
</feature>
<dbReference type="EMBL" id="JBJUIK010000012">
    <property type="protein sequence ID" value="KAL3508377.1"/>
    <property type="molecule type" value="Genomic_DNA"/>
</dbReference>
<keyword evidence="3" id="KW-1185">Reference proteome</keyword>
<accession>A0ABD2YLV8</accession>
<evidence type="ECO:0000313" key="3">
    <source>
        <dbReference type="Proteomes" id="UP001630127"/>
    </source>
</evidence>
<organism evidence="2 3">
    <name type="scientific">Cinchona calisaya</name>
    <dbReference type="NCBI Taxonomy" id="153742"/>
    <lineage>
        <taxon>Eukaryota</taxon>
        <taxon>Viridiplantae</taxon>
        <taxon>Streptophyta</taxon>
        <taxon>Embryophyta</taxon>
        <taxon>Tracheophyta</taxon>
        <taxon>Spermatophyta</taxon>
        <taxon>Magnoliopsida</taxon>
        <taxon>eudicotyledons</taxon>
        <taxon>Gunneridae</taxon>
        <taxon>Pentapetalae</taxon>
        <taxon>asterids</taxon>
        <taxon>lamiids</taxon>
        <taxon>Gentianales</taxon>
        <taxon>Rubiaceae</taxon>
        <taxon>Cinchonoideae</taxon>
        <taxon>Cinchoneae</taxon>
        <taxon>Cinchona</taxon>
    </lineage>
</organism>
<evidence type="ECO:0000256" key="1">
    <source>
        <dbReference type="SAM" id="MobiDB-lite"/>
    </source>
</evidence>
<dbReference type="AlphaFoldDB" id="A0ABD2YLV8"/>
<protein>
    <submittedName>
        <fullName evidence="2">Uncharacterized protein</fullName>
    </submittedName>
</protein>
<reference evidence="2 3" key="1">
    <citation type="submission" date="2024-11" db="EMBL/GenBank/DDBJ databases">
        <title>A near-complete genome assembly of Cinchona calisaya.</title>
        <authorList>
            <person name="Lian D.C."/>
            <person name="Zhao X.W."/>
            <person name="Wei L."/>
        </authorList>
    </citation>
    <scope>NUCLEOTIDE SEQUENCE [LARGE SCALE GENOMIC DNA]</scope>
    <source>
        <tissue evidence="2">Nenye</tissue>
    </source>
</reference>
<feature type="region of interest" description="Disordered" evidence="1">
    <location>
        <begin position="11"/>
        <end position="37"/>
    </location>
</feature>